<proteinExistence type="predicted"/>
<dbReference type="AlphaFoldDB" id="A0A1C0ZZT4"/>
<gene>
    <name evidence="1" type="ORF">A8709_18700</name>
</gene>
<keyword evidence="2" id="KW-1185">Reference proteome</keyword>
<organism evidence="1 2">
    <name type="scientific">Paenibacillus pectinilyticus</name>
    <dbReference type="NCBI Taxonomy" id="512399"/>
    <lineage>
        <taxon>Bacteria</taxon>
        <taxon>Bacillati</taxon>
        <taxon>Bacillota</taxon>
        <taxon>Bacilli</taxon>
        <taxon>Bacillales</taxon>
        <taxon>Paenibacillaceae</taxon>
        <taxon>Paenibacillus</taxon>
    </lineage>
</organism>
<protein>
    <submittedName>
        <fullName evidence="1">Uncharacterized protein</fullName>
    </submittedName>
</protein>
<accession>A0A1C0ZZT4</accession>
<dbReference type="RefSeq" id="WP_065853681.1">
    <property type="nucleotide sequence ID" value="NZ_LYPC01000022.1"/>
</dbReference>
<evidence type="ECO:0000313" key="1">
    <source>
        <dbReference type="EMBL" id="OCT13620.1"/>
    </source>
</evidence>
<sequence>MKQMKYKSTSRSKRVKIAQTTAQIKDVMDKVPVLIGLKDGSVYYGFIRDLQGQDILFEGVKGNKPPRRSSSKGKANISSLGGLGGLAGLFGNSGSGGSGGLGGLGGLLGGLGGSGGGGLFGNLGGFMKIGMGMLKFIMPLMSGFGI</sequence>
<comment type="caution">
    <text evidence="1">The sequence shown here is derived from an EMBL/GenBank/DDBJ whole genome shotgun (WGS) entry which is preliminary data.</text>
</comment>
<evidence type="ECO:0000313" key="2">
    <source>
        <dbReference type="Proteomes" id="UP000093309"/>
    </source>
</evidence>
<dbReference type="EMBL" id="LYPC01000022">
    <property type="protein sequence ID" value="OCT13620.1"/>
    <property type="molecule type" value="Genomic_DNA"/>
</dbReference>
<reference evidence="2" key="1">
    <citation type="submission" date="2016-05" db="EMBL/GenBank/DDBJ databases">
        <title>Paenibacillus oryzae. sp. nov., isolated from the rice root.</title>
        <authorList>
            <person name="Zhang J."/>
            <person name="Zhang X."/>
        </authorList>
    </citation>
    <scope>NUCLEOTIDE SEQUENCE [LARGE SCALE GENOMIC DNA]</scope>
    <source>
        <strain evidence="2">KCTC13222</strain>
    </source>
</reference>
<dbReference type="Proteomes" id="UP000093309">
    <property type="component" value="Unassembled WGS sequence"/>
</dbReference>
<name>A0A1C0ZZT4_9BACL</name>